<evidence type="ECO:0000256" key="1">
    <source>
        <dbReference type="ARBA" id="ARBA00023125"/>
    </source>
</evidence>
<evidence type="ECO:0000313" key="4">
    <source>
        <dbReference type="EMBL" id="OLF12126.1"/>
    </source>
</evidence>
<dbReference type="SUPFAM" id="SSF46689">
    <property type="entry name" value="Homeodomain-like"/>
    <property type="match status" value="1"/>
</dbReference>
<gene>
    <name evidence="4" type="ORF">BLA60_08905</name>
</gene>
<dbReference type="RefSeq" id="WP_075132315.1">
    <property type="nucleotide sequence ID" value="NZ_MSIF01000003.1"/>
</dbReference>
<dbReference type="GO" id="GO:0003700">
    <property type="term" value="F:DNA-binding transcription factor activity"/>
    <property type="evidence" value="ECO:0007669"/>
    <property type="project" value="TreeGrafter"/>
</dbReference>
<dbReference type="InterPro" id="IPR036271">
    <property type="entry name" value="Tet_transcr_reg_TetR-rel_C_sf"/>
</dbReference>
<name>A0A7Z0WSH9_9PSEU</name>
<comment type="caution">
    <text evidence="4">The sequence shown here is derived from an EMBL/GenBank/DDBJ whole genome shotgun (WGS) entry which is preliminary data.</text>
</comment>
<protein>
    <submittedName>
        <fullName evidence="4">TetR family transcriptional regulator</fullName>
    </submittedName>
</protein>
<proteinExistence type="predicted"/>
<dbReference type="PANTHER" id="PTHR30055:SF160">
    <property type="entry name" value="TRANSCRIPTIONAL REGULATORY PROTEIN (PROBABLY ASNC-FAMILY)-RELATED"/>
    <property type="match status" value="1"/>
</dbReference>
<evidence type="ECO:0000256" key="2">
    <source>
        <dbReference type="PROSITE-ProRule" id="PRU00335"/>
    </source>
</evidence>
<dbReference type="InterPro" id="IPR050109">
    <property type="entry name" value="HTH-type_TetR-like_transc_reg"/>
</dbReference>
<dbReference type="PRINTS" id="PR00455">
    <property type="entry name" value="HTHTETR"/>
</dbReference>
<dbReference type="InterPro" id="IPR009057">
    <property type="entry name" value="Homeodomain-like_sf"/>
</dbReference>
<keyword evidence="1 2" id="KW-0238">DNA-binding</keyword>
<feature type="domain" description="HTH tetR-type" evidence="3">
    <location>
        <begin position="13"/>
        <end position="72"/>
    </location>
</feature>
<dbReference type="PROSITE" id="PS50977">
    <property type="entry name" value="HTH_TETR_2"/>
    <property type="match status" value="1"/>
</dbReference>
<sequence length="222" mass="24596">MDGRAARWAGQRERRRREFVEAALRAIAQHGAEVTTEQIAEAAGVARTQVYKHFTGADDLRRSISDQAVELINATLAPLWNLQGTPMEMIRSAVGSHVAFLADHYNLYWYLSVRGSQGAITDVKTAVARHLTLLFEFYLSAFGIDKRVAEPLGFGVVGLVDLSTIRWLENANEMDQSELADLLSTWVWRIVDDVLRSHQVVLSPDVPLTAAGLTFTGESGEN</sequence>
<feature type="DNA-binding region" description="H-T-H motif" evidence="2">
    <location>
        <begin position="35"/>
        <end position="54"/>
    </location>
</feature>
<evidence type="ECO:0000313" key="5">
    <source>
        <dbReference type="Proteomes" id="UP000185696"/>
    </source>
</evidence>
<dbReference type="AlphaFoldDB" id="A0A7Z0WSH9"/>
<dbReference type="InterPro" id="IPR001647">
    <property type="entry name" value="HTH_TetR"/>
</dbReference>
<dbReference type="Gene3D" id="1.10.357.10">
    <property type="entry name" value="Tetracycline Repressor, domain 2"/>
    <property type="match status" value="1"/>
</dbReference>
<dbReference type="PANTHER" id="PTHR30055">
    <property type="entry name" value="HTH-TYPE TRANSCRIPTIONAL REGULATOR RUTR"/>
    <property type="match status" value="1"/>
</dbReference>
<dbReference type="EMBL" id="MSIF01000003">
    <property type="protein sequence ID" value="OLF12126.1"/>
    <property type="molecule type" value="Genomic_DNA"/>
</dbReference>
<dbReference type="Proteomes" id="UP000185696">
    <property type="component" value="Unassembled WGS sequence"/>
</dbReference>
<dbReference type="GO" id="GO:0000976">
    <property type="term" value="F:transcription cis-regulatory region binding"/>
    <property type="evidence" value="ECO:0007669"/>
    <property type="project" value="TreeGrafter"/>
</dbReference>
<dbReference type="SUPFAM" id="SSF48498">
    <property type="entry name" value="Tetracyclin repressor-like, C-terminal domain"/>
    <property type="match status" value="1"/>
</dbReference>
<evidence type="ECO:0000259" key="3">
    <source>
        <dbReference type="PROSITE" id="PS50977"/>
    </source>
</evidence>
<dbReference type="Pfam" id="PF00440">
    <property type="entry name" value="TetR_N"/>
    <property type="match status" value="1"/>
</dbReference>
<organism evidence="4 5">
    <name type="scientific">Actinophytocola xinjiangensis</name>
    <dbReference type="NCBI Taxonomy" id="485602"/>
    <lineage>
        <taxon>Bacteria</taxon>
        <taxon>Bacillati</taxon>
        <taxon>Actinomycetota</taxon>
        <taxon>Actinomycetes</taxon>
        <taxon>Pseudonocardiales</taxon>
        <taxon>Pseudonocardiaceae</taxon>
    </lineage>
</organism>
<keyword evidence="5" id="KW-1185">Reference proteome</keyword>
<reference evidence="4 5" key="1">
    <citation type="submission" date="2016-12" db="EMBL/GenBank/DDBJ databases">
        <title>The draft genome sequence of Actinophytocola xinjiangensis.</title>
        <authorList>
            <person name="Wang W."/>
            <person name="Yuan L."/>
        </authorList>
    </citation>
    <scope>NUCLEOTIDE SEQUENCE [LARGE SCALE GENOMIC DNA]</scope>
    <source>
        <strain evidence="4 5">CGMCC 4.4663</strain>
    </source>
</reference>
<accession>A0A7Z0WSH9</accession>
<dbReference type="OrthoDB" id="4542604at2"/>